<dbReference type="Proteomes" id="UP000217211">
    <property type="component" value="Plasmid pSJ05684b"/>
</dbReference>
<organism evidence="2 3">
    <name type="scientific">Sinorhizobium sojae CCBAU 05684</name>
    <dbReference type="NCBI Taxonomy" id="716928"/>
    <lineage>
        <taxon>Bacteria</taxon>
        <taxon>Pseudomonadati</taxon>
        <taxon>Pseudomonadota</taxon>
        <taxon>Alphaproteobacteria</taxon>
        <taxon>Hyphomicrobiales</taxon>
        <taxon>Rhizobiaceae</taxon>
        <taxon>Sinorhizobium/Ensifer group</taxon>
        <taxon>Sinorhizobium</taxon>
    </lineage>
</organism>
<keyword evidence="2" id="KW-0614">Plasmid</keyword>
<sequence>MVSVSTGTGGASAVGSSVPGIKKITAMTTTATTMIPMITFLFME</sequence>
<evidence type="ECO:0000313" key="3">
    <source>
        <dbReference type="Proteomes" id="UP000217211"/>
    </source>
</evidence>
<reference evidence="2 3" key="1">
    <citation type="submission" date="2017-08" db="EMBL/GenBank/DDBJ databases">
        <title>Multipartite genome sequences of Sinorhizobium species nodulating soybeans.</title>
        <authorList>
            <person name="Tian C.F."/>
        </authorList>
    </citation>
    <scope>NUCLEOTIDE SEQUENCE [LARGE SCALE GENOMIC DNA]</scope>
    <source>
        <strain evidence="2 3">CCBAU 05684</strain>
        <plasmid evidence="3">psj05684b</plasmid>
    </source>
</reference>
<name>A0A249PIU7_9HYPH</name>
<keyword evidence="1" id="KW-0812">Transmembrane</keyword>
<dbReference type="EMBL" id="CP023068">
    <property type="protein sequence ID" value="ASY65726.1"/>
    <property type="molecule type" value="Genomic_DNA"/>
</dbReference>
<geneLocation type="plasmid" evidence="3">
    <name>psj05684b</name>
</geneLocation>
<evidence type="ECO:0000256" key="1">
    <source>
        <dbReference type="SAM" id="Phobius"/>
    </source>
</evidence>
<protein>
    <submittedName>
        <fullName evidence="2">Uncharacterized protein</fullName>
    </submittedName>
</protein>
<dbReference type="AlphaFoldDB" id="A0A249PIU7"/>
<proteinExistence type="predicted"/>
<keyword evidence="1" id="KW-1133">Transmembrane helix</keyword>
<keyword evidence="1" id="KW-0472">Membrane</keyword>
<dbReference type="KEGG" id="esj:SJ05684_b47440"/>
<accession>A0A249PIU7</accession>
<gene>
    <name evidence="2" type="ORF">SJ05684_b47440</name>
</gene>
<evidence type="ECO:0000313" key="2">
    <source>
        <dbReference type="EMBL" id="ASY65726.1"/>
    </source>
</evidence>
<feature type="transmembrane region" description="Helical" evidence="1">
    <location>
        <begin position="24"/>
        <end position="43"/>
    </location>
</feature>
<keyword evidence="3" id="KW-1185">Reference proteome</keyword>